<dbReference type="EMBL" id="PUHW01000415">
    <property type="protein sequence ID" value="KAG0686659.1"/>
    <property type="molecule type" value="Genomic_DNA"/>
</dbReference>
<organism evidence="9 10">
    <name type="scientific">Pichia californica</name>
    <dbReference type="NCBI Taxonomy" id="460514"/>
    <lineage>
        <taxon>Eukaryota</taxon>
        <taxon>Fungi</taxon>
        <taxon>Dikarya</taxon>
        <taxon>Ascomycota</taxon>
        <taxon>Saccharomycotina</taxon>
        <taxon>Pichiomycetes</taxon>
        <taxon>Pichiales</taxon>
        <taxon>Pichiaceae</taxon>
        <taxon>Pichia</taxon>
    </lineage>
</organism>
<protein>
    <submittedName>
        <fullName evidence="9">Serine/threonine protein kinase psk1</fullName>
    </submittedName>
</protein>
<dbReference type="InterPro" id="IPR011009">
    <property type="entry name" value="Kinase-like_dom_sf"/>
</dbReference>
<keyword evidence="4" id="KW-0547">Nucleotide-binding</keyword>
<keyword evidence="5 9" id="KW-0418">Kinase</keyword>
<keyword evidence="2" id="KW-0597">Phosphoprotein</keyword>
<dbReference type="OrthoDB" id="63267at2759"/>
<dbReference type="FunFam" id="3.30.200.20:FF:000042">
    <property type="entry name" value="Aurora kinase A"/>
    <property type="match status" value="1"/>
</dbReference>
<dbReference type="Gene3D" id="3.30.200.20">
    <property type="entry name" value="Phosphorylase Kinase, domain 1"/>
    <property type="match status" value="1"/>
</dbReference>
<name>A0A9P7BEH2_9ASCO</name>
<dbReference type="PROSITE" id="PS50011">
    <property type="entry name" value="PROTEIN_KINASE_DOM"/>
    <property type="match status" value="1"/>
</dbReference>
<dbReference type="PANTHER" id="PTHR24351">
    <property type="entry name" value="RIBOSOMAL PROTEIN S6 KINASE"/>
    <property type="match status" value="1"/>
</dbReference>
<dbReference type="AlphaFoldDB" id="A0A9P7BEH2"/>
<dbReference type="PROSITE" id="PS51285">
    <property type="entry name" value="AGC_KINASE_CTER"/>
    <property type="match status" value="1"/>
</dbReference>
<gene>
    <name evidence="9" type="primary">PSK1</name>
    <name evidence="9" type="ORF">C6P40_003627</name>
</gene>
<feature type="domain" description="Protein kinase" evidence="7">
    <location>
        <begin position="125"/>
        <end position="381"/>
    </location>
</feature>
<evidence type="ECO:0000256" key="1">
    <source>
        <dbReference type="ARBA" id="ARBA00022527"/>
    </source>
</evidence>
<evidence type="ECO:0000256" key="3">
    <source>
        <dbReference type="ARBA" id="ARBA00022679"/>
    </source>
</evidence>
<dbReference type="InterPro" id="IPR045270">
    <property type="entry name" value="STKc_AGC"/>
</dbReference>
<comment type="caution">
    <text evidence="9">The sequence shown here is derived from an EMBL/GenBank/DDBJ whole genome shotgun (WGS) entry which is preliminary data.</text>
</comment>
<dbReference type="CDD" id="cd05123">
    <property type="entry name" value="STKc_AGC"/>
    <property type="match status" value="1"/>
</dbReference>
<dbReference type="SMART" id="SM00220">
    <property type="entry name" value="S_TKc"/>
    <property type="match status" value="1"/>
</dbReference>
<evidence type="ECO:0000313" key="9">
    <source>
        <dbReference type="EMBL" id="KAG0686659.1"/>
    </source>
</evidence>
<evidence type="ECO:0000259" key="7">
    <source>
        <dbReference type="PROSITE" id="PS50011"/>
    </source>
</evidence>
<evidence type="ECO:0000256" key="2">
    <source>
        <dbReference type="ARBA" id="ARBA00022553"/>
    </source>
</evidence>
<dbReference type="PROSITE" id="PS00108">
    <property type="entry name" value="PROTEIN_KINASE_ST"/>
    <property type="match status" value="1"/>
</dbReference>
<dbReference type="InterPro" id="IPR008271">
    <property type="entry name" value="Ser/Thr_kinase_AS"/>
</dbReference>
<keyword evidence="6" id="KW-0067">ATP-binding</keyword>
<evidence type="ECO:0000259" key="8">
    <source>
        <dbReference type="PROSITE" id="PS51285"/>
    </source>
</evidence>
<dbReference type="GO" id="GO:0005524">
    <property type="term" value="F:ATP binding"/>
    <property type="evidence" value="ECO:0007669"/>
    <property type="project" value="UniProtKB-KW"/>
</dbReference>
<dbReference type="InterPro" id="IPR000719">
    <property type="entry name" value="Prot_kinase_dom"/>
</dbReference>
<proteinExistence type="predicted"/>
<dbReference type="FunFam" id="1.10.510.10:FF:000048">
    <property type="entry name" value="Protein kinase C"/>
    <property type="match status" value="1"/>
</dbReference>
<feature type="domain" description="AGC-kinase C-terminal" evidence="8">
    <location>
        <begin position="382"/>
        <end position="476"/>
    </location>
</feature>
<accession>A0A9P7BEH2</accession>
<sequence>MEDVFTFDEEAISSNLTEKLRLEENFENIQSNIKDKNFEIENNNDLIENEINEIHHFKKFRSNSVISVGHIDNRLGTSYEVKFDEVYEAEPESESRTNSTNNNINLITPPQSIKISKLKPVIDDFQPIKVLGKGSFGKVILVKHKLTGKLYAQKQLKKVTMIVNTKNYERTLTERTILEKVTHPNIVKLYYALQDFEKVYLFLEYLEGGELFFHLTQERIMSEKIACFYIAEMILALRHLHINAGVIYRDLKPENCLLNRKGHLVLTDFGLSKVSNKCNSMDGTAQYIAPEVIKGETYDSKCDWWSLGAVSFDMLTGQPPFTGNNNKRIMEKVITQKITYPFYLSQIAKDFLNKCLNKNVNKRINIDDNDVFNKLKQHQFFRYINWKYLIDQNDKLQPPPIIPIVVNPEQAENFDDEFTSLDITPPHSPITKMMYQNIEESRSNSTSSIIKIQKPDQNGEVQESVYFTDFSFSRHT</sequence>
<evidence type="ECO:0000256" key="6">
    <source>
        <dbReference type="ARBA" id="ARBA00022840"/>
    </source>
</evidence>
<dbReference type="Proteomes" id="UP000697127">
    <property type="component" value="Unassembled WGS sequence"/>
</dbReference>
<evidence type="ECO:0000256" key="4">
    <source>
        <dbReference type="ARBA" id="ARBA00022741"/>
    </source>
</evidence>
<dbReference type="InterPro" id="IPR000961">
    <property type="entry name" value="AGC-kinase_C"/>
</dbReference>
<dbReference type="Gene3D" id="1.10.510.10">
    <property type="entry name" value="Transferase(Phosphotransferase) domain 1"/>
    <property type="match status" value="1"/>
</dbReference>
<evidence type="ECO:0000313" key="10">
    <source>
        <dbReference type="Proteomes" id="UP000697127"/>
    </source>
</evidence>
<reference evidence="9" key="1">
    <citation type="submission" date="2020-11" db="EMBL/GenBank/DDBJ databases">
        <title>Kefir isolates.</title>
        <authorList>
            <person name="Marcisauskas S."/>
            <person name="Kim Y."/>
            <person name="Blasche S."/>
        </authorList>
    </citation>
    <scope>NUCLEOTIDE SEQUENCE</scope>
    <source>
        <strain evidence="9">Olga-1</strain>
    </source>
</reference>
<dbReference type="GO" id="GO:0004674">
    <property type="term" value="F:protein serine/threonine kinase activity"/>
    <property type="evidence" value="ECO:0007669"/>
    <property type="project" value="UniProtKB-KW"/>
</dbReference>
<dbReference type="Pfam" id="PF00069">
    <property type="entry name" value="Pkinase"/>
    <property type="match status" value="1"/>
</dbReference>
<keyword evidence="10" id="KW-1185">Reference proteome</keyword>
<keyword evidence="1 9" id="KW-0723">Serine/threonine-protein kinase</keyword>
<dbReference type="SUPFAM" id="SSF56112">
    <property type="entry name" value="Protein kinase-like (PK-like)"/>
    <property type="match status" value="1"/>
</dbReference>
<evidence type="ECO:0000256" key="5">
    <source>
        <dbReference type="ARBA" id="ARBA00022777"/>
    </source>
</evidence>
<keyword evidence="3" id="KW-0808">Transferase</keyword>